<keyword evidence="3" id="KW-1185">Reference proteome</keyword>
<comment type="caution">
    <text evidence="2">The sequence shown here is derived from an EMBL/GenBank/DDBJ whole genome shotgun (WGS) entry which is preliminary data.</text>
</comment>
<feature type="compositionally biased region" description="Low complexity" evidence="1">
    <location>
        <begin position="244"/>
        <end position="255"/>
    </location>
</feature>
<gene>
    <name evidence="2" type="ORF">FHS21_001286</name>
</gene>
<feature type="region of interest" description="Disordered" evidence="1">
    <location>
        <begin position="239"/>
        <end position="289"/>
    </location>
</feature>
<dbReference type="GO" id="GO:0006259">
    <property type="term" value="P:DNA metabolic process"/>
    <property type="evidence" value="ECO:0007669"/>
    <property type="project" value="InterPro"/>
</dbReference>
<accession>A0A839U4D5</accession>
<sequence>MNQIAPRETSINSVSVSTGANGTSIAPQNLGEVVRFAEVMCKADIALPKHLRGNAGACMAVAMQALEWQMSPFAVASKSYEVGGRIAYEAQLIAAVVNTRSGIKGRLKYQFDGGGPTMTCTVTGILDDEECVYTSPAVGNITVKNSPLWKSEPQQQLGYFSARSWARRHCPEVLLGVYDRDEVESFQGADNAKDVTPRPSIMERLAANKPQGEQEGFDAANVTRETDSLAGDATNQNTDALKLAPSGDAGSSAASITDNAASTNTAKADQSGDTSETSAEVSPDSTDHDFDETEWLQSFAKRVSAAIGSNIDQLETVISAELVGGLSEDAETRAGAIVRLAKTACGDADNKANYVKMIAGKARLEEKELANG</sequence>
<name>A0A839U4D5_9HYPH</name>
<evidence type="ECO:0000256" key="1">
    <source>
        <dbReference type="SAM" id="MobiDB-lite"/>
    </source>
</evidence>
<dbReference type="Proteomes" id="UP000554520">
    <property type="component" value="Unassembled WGS sequence"/>
</dbReference>
<feature type="compositionally biased region" description="Polar residues" evidence="1">
    <location>
        <begin position="256"/>
        <end position="284"/>
    </location>
</feature>
<reference evidence="2 3" key="1">
    <citation type="submission" date="2020-08" db="EMBL/GenBank/DDBJ databases">
        <title>Genomic Encyclopedia of Type Strains, Phase III (KMG-III): the genomes of soil and plant-associated and newly described type strains.</title>
        <authorList>
            <person name="Whitman W."/>
        </authorList>
    </citation>
    <scope>NUCLEOTIDE SEQUENCE [LARGE SCALE GENOMIC DNA]</scope>
    <source>
        <strain evidence="2 3">CECT 7015</strain>
    </source>
</reference>
<dbReference type="Pfam" id="PF03837">
    <property type="entry name" value="RecT"/>
    <property type="match status" value="1"/>
</dbReference>
<proteinExistence type="predicted"/>
<evidence type="ECO:0008006" key="4">
    <source>
        <dbReference type="Google" id="ProtNLM"/>
    </source>
</evidence>
<organism evidence="2 3">
    <name type="scientific">Phyllobacterium trifolii</name>
    <dbReference type="NCBI Taxonomy" id="300193"/>
    <lineage>
        <taxon>Bacteria</taxon>
        <taxon>Pseudomonadati</taxon>
        <taxon>Pseudomonadota</taxon>
        <taxon>Alphaproteobacteria</taxon>
        <taxon>Hyphomicrobiales</taxon>
        <taxon>Phyllobacteriaceae</taxon>
        <taxon>Phyllobacterium</taxon>
    </lineage>
</organism>
<dbReference type="RefSeq" id="WP_183661251.1">
    <property type="nucleotide sequence ID" value="NZ_JACHXN010000003.1"/>
</dbReference>
<evidence type="ECO:0000313" key="2">
    <source>
        <dbReference type="EMBL" id="MBB3144885.1"/>
    </source>
</evidence>
<dbReference type="EMBL" id="JACHXN010000003">
    <property type="protein sequence ID" value="MBB3144885.1"/>
    <property type="molecule type" value="Genomic_DNA"/>
</dbReference>
<protein>
    <recommendedName>
        <fullName evidence="4">Recombinase RecT</fullName>
    </recommendedName>
</protein>
<dbReference type="AlphaFoldDB" id="A0A839U4D5"/>
<dbReference type="GO" id="GO:0003677">
    <property type="term" value="F:DNA binding"/>
    <property type="evidence" value="ECO:0007669"/>
    <property type="project" value="InterPro"/>
</dbReference>
<evidence type="ECO:0000313" key="3">
    <source>
        <dbReference type="Proteomes" id="UP000554520"/>
    </source>
</evidence>
<dbReference type="InterPro" id="IPR018330">
    <property type="entry name" value="RecT_fam"/>
</dbReference>